<dbReference type="Pfam" id="PF14333">
    <property type="entry name" value="DUF4389"/>
    <property type="match status" value="2"/>
</dbReference>
<feature type="transmembrane region" description="Helical" evidence="2">
    <location>
        <begin position="168"/>
        <end position="187"/>
    </location>
</feature>
<name>A0AAU7JT77_9MICO</name>
<dbReference type="EMBL" id="CP157483">
    <property type="protein sequence ID" value="XBO43597.1"/>
    <property type="molecule type" value="Genomic_DNA"/>
</dbReference>
<reference evidence="3" key="1">
    <citation type="submission" date="2024-05" db="EMBL/GenBank/DDBJ databases">
        <authorList>
            <person name="Kim S."/>
            <person name="Heo J."/>
            <person name="Choi H."/>
            <person name="Choi Y."/>
            <person name="Kwon S.-W."/>
            <person name="Kim Y."/>
        </authorList>
    </citation>
    <scope>NUCLEOTIDE SEQUENCE</scope>
    <source>
        <strain evidence="3">KACC 23699</strain>
    </source>
</reference>
<dbReference type="RefSeq" id="WP_406831037.1">
    <property type="nucleotide sequence ID" value="NZ_CP157483.1"/>
</dbReference>
<feature type="transmembrane region" description="Helical" evidence="2">
    <location>
        <begin position="41"/>
        <end position="68"/>
    </location>
</feature>
<accession>A0AAU7JT77</accession>
<feature type="transmembrane region" description="Helical" evidence="2">
    <location>
        <begin position="135"/>
        <end position="156"/>
    </location>
</feature>
<keyword evidence="2" id="KW-0472">Membrane</keyword>
<evidence type="ECO:0000256" key="1">
    <source>
        <dbReference type="SAM" id="MobiDB-lite"/>
    </source>
</evidence>
<feature type="region of interest" description="Disordered" evidence="1">
    <location>
        <begin position="233"/>
        <end position="284"/>
    </location>
</feature>
<keyword evidence="2" id="KW-1133">Transmembrane helix</keyword>
<sequence>MTTIQSTPPAPIPPPYYPVHLRADVQPHASRWLWLVKWLLLVPHAVVLLFLWLAFVALSLVAFVGILVTGRYPRALFDFNVGVLRWSWRVVYYGYSALATDQYPPFTLADVPDYPAHLEIDYPEHLSRGLVLVKWWLLALPHYLVVGILVGGGSWWVANDQAPDRFTWGGGLVGLLVLVAAVVLALTGQYPRGVYDLVLGLNRWVLRVCAYAALMTDAYPPFRLDLGPGDPSDRLLPTDSAPPPPQPASAVSAVRAGSPVSPASPMSPGAATRPAGPGPVRRSGWTGGRITSVVAGSLLGLISLGVLTGGAALLVIDHAMRDGTGFVTSSARSVNSSGYAVAVTSMVIETSPGDSTLPSRALGDVRLRVSPTGPGAVFVGIGPTSAVQRYLAGVARTVPAAGWADGRDIAGHAPSQPPTALSIWNASAVGTGPQTLTWTPRSGDWAVVLMNADGSAGVNADVDVGARLPWLGAVGVVGLVAGLVLLVGGVTLVAVATRRASARPPAPSDV</sequence>
<gene>
    <name evidence="3" type="ORF">ABEG17_18860</name>
</gene>
<dbReference type="InterPro" id="IPR025498">
    <property type="entry name" value="DUF4389"/>
</dbReference>
<keyword evidence="2" id="KW-0812">Transmembrane</keyword>
<protein>
    <submittedName>
        <fullName evidence="3">DUF4389 domain-containing protein</fullName>
    </submittedName>
</protein>
<proteinExistence type="predicted"/>
<evidence type="ECO:0000256" key="2">
    <source>
        <dbReference type="SAM" id="Phobius"/>
    </source>
</evidence>
<organism evidence="3">
    <name type="scientific">Pedococcus sp. KACC 23699</name>
    <dbReference type="NCBI Taxonomy" id="3149228"/>
    <lineage>
        <taxon>Bacteria</taxon>
        <taxon>Bacillati</taxon>
        <taxon>Actinomycetota</taxon>
        <taxon>Actinomycetes</taxon>
        <taxon>Micrococcales</taxon>
        <taxon>Intrasporangiaceae</taxon>
        <taxon>Pedococcus</taxon>
    </lineage>
</organism>
<feature type="transmembrane region" description="Helical" evidence="2">
    <location>
        <begin position="290"/>
        <end position="316"/>
    </location>
</feature>
<evidence type="ECO:0000313" key="3">
    <source>
        <dbReference type="EMBL" id="XBO43597.1"/>
    </source>
</evidence>
<dbReference type="AlphaFoldDB" id="A0AAU7JT77"/>
<feature type="transmembrane region" description="Helical" evidence="2">
    <location>
        <begin position="470"/>
        <end position="495"/>
    </location>
</feature>
<feature type="compositionally biased region" description="Low complexity" evidence="1">
    <location>
        <begin position="268"/>
        <end position="282"/>
    </location>
</feature>